<proteinExistence type="predicted"/>
<accession>A0ABT0E230</accession>
<sequence length="285" mass="31593">MNWPEIETCSVFRGTVTAIGTSEVGAPEVRYRGVAVPQTVVATSKVNGYHISAFCGLDAAHDDIALYFPNGAVANVIHFHRVNAEWNGMEEIFVQGTARGGRGLEIGSRARSGNSYRDKFHPSCEYTGMDVCDGPNVDVVGDAHHLSRCVQGKFDHILSIAVFEHLLMPWKVALEMNKVMNDGAQALIISHGIWPLHEEPWDFFRFSQESWSGIFNVHTGFRMVRQSQSLAAYTVPNFASGGDLQGMDINPSYLMSGCLVEKIGPAKVQWEEEVSDVYDIHYNHT</sequence>
<dbReference type="SUPFAM" id="SSF53335">
    <property type="entry name" value="S-adenosyl-L-methionine-dependent methyltransferases"/>
    <property type="match status" value="1"/>
</dbReference>
<keyword evidence="1" id="KW-0808">Transferase</keyword>
<evidence type="ECO:0000313" key="2">
    <source>
        <dbReference type="Proteomes" id="UP001203512"/>
    </source>
</evidence>
<keyword evidence="2" id="KW-1185">Reference proteome</keyword>
<reference evidence="1 2" key="1">
    <citation type="submission" date="2022-04" db="EMBL/GenBank/DDBJ databases">
        <authorList>
            <person name="Huq M.A."/>
        </authorList>
    </citation>
    <scope>NUCLEOTIDE SEQUENCE [LARGE SCALE GENOMIC DNA]</scope>
    <source>
        <strain evidence="1 2">MAH-33</strain>
    </source>
</reference>
<protein>
    <submittedName>
        <fullName evidence="1">Class I SAM-dependent methyltransferase</fullName>
    </submittedName>
</protein>
<dbReference type="InterPro" id="IPR029063">
    <property type="entry name" value="SAM-dependent_MTases_sf"/>
</dbReference>
<organism evidence="1 2">
    <name type="scientific">Sphingobium agri</name>
    <dbReference type="NCBI Taxonomy" id="2933566"/>
    <lineage>
        <taxon>Bacteria</taxon>
        <taxon>Pseudomonadati</taxon>
        <taxon>Pseudomonadota</taxon>
        <taxon>Alphaproteobacteria</taxon>
        <taxon>Sphingomonadales</taxon>
        <taxon>Sphingomonadaceae</taxon>
        <taxon>Sphingobium</taxon>
    </lineage>
</organism>
<dbReference type="EMBL" id="JALKHS010000020">
    <property type="protein sequence ID" value="MCK0533373.1"/>
    <property type="molecule type" value="Genomic_DNA"/>
</dbReference>
<keyword evidence="1" id="KW-0489">Methyltransferase</keyword>
<dbReference type="Gene3D" id="3.40.50.150">
    <property type="entry name" value="Vaccinia Virus protein VP39"/>
    <property type="match status" value="1"/>
</dbReference>
<dbReference type="Proteomes" id="UP001203512">
    <property type="component" value="Unassembled WGS sequence"/>
</dbReference>
<dbReference type="GO" id="GO:0008168">
    <property type="term" value="F:methyltransferase activity"/>
    <property type="evidence" value="ECO:0007669"/>
    <property type="project" value="UniProtKB-KW"/>
</dbReference>
<dbReference type="RefSeq" id="WP_247234508.1">
    <property type="nucleotide sequence ID" value="NZ_JALKHS010000020.1"/>
</dbReference>
<gene>
    <name evidence="1" type="ORF">MU848_17425</name>
</gene>
<evidence type="ECO:0000313" key="1">
    <source>
        <dbReference type="EMBL" id="MCK0533373.1"/>
    </source>
</evidence>
<dbReference type="GO" id="GO:0032259">
    <property type="term" value="P:methylation"/>
    <property type="evidence" value="ECO:0007669"/>
    <property type="project" value="UniProtKB-KW"/>
</dbReference>
<comment type="caution">
    <text evidence="1">The sequence shown here is derived from an EMBL/GenBank/DDBJ whole genome shotgun (WGS) entry which is preliminary data.</text>
</comment>
<name>A0ABT0E230_9SPHN</name>